<evidence type="ECO:0000313" key="3">
    <source>
        <dbReference type="Proteomes" id="UP000663866"/>
    </source>
</evidence>
<evidence type="ECO:0000259" key="1">
    <source>
        <dbReference type="Pfam" id="PF23748"/>
    </source>
</evidence>
<name>A0A819HHW1_9BILA</name>
<feature type="domain" description="LRRK2 beta-propeller" evidence="1">
    <location>
        <begin position="677"/>
        <end position="765"/>
    </location>
</feature>
<keyword evidence="3" id="KW-1185">Reference proteome</keyword>
<evidence type="ECO:0000313" key="2">
    <source>
        <dbReference type="EMBL" id="CAF3898352.1"/>
    </source>
</evidence>
<gene>
    <name evidence="2" type="ORF">OVN521_LOCUS9370</name>
</gene>
<accession>A0A819HHW1</accession>
<dbReference type="AlphaFoldDB" id="A0A819HHW1"/>
<reference evidence="2" key="1">
    <citation type="submission" date="2021-02" db="EMBL/GenBank/DDBJ databases">
        <authorList>
            <person name="Nowell W R."/>
        </authorList>
    </citation>
    <scope>NUCLEOTIDE SEQUENCE</scope>
</reference>
<dbReference type="EMBL" id="CAJOBG010001136">
    <property type="protein sequence ID" value="CAF3898352.1"/>
    <property type="molecule type" value="Genomic_DNA"/>
</dbReference>
<dbReference type="InterPro" id="IPR056602">
    <property type="entry name" value="Beta-prop_LRRK2"/>
</dbReference>
<dbReference type="Proteomes" id="UP000663866">
    <property type="component" value="Unassembled WGS sequence"/>
</dbReference>
<comment type="caution">
    <text evidence="2">The sequence shown here is derived from an EMBL/GenBank/DDBJ whole genome shotgun (WGS) entry which is preliminary data.</text>
</comment>
<feature type="non-terminal residue" evidence="2">
    <location>
        <position position="865"/>
    </location>
</feature>
<proteinExistence type="predicted"/>
<sequence>SSHCRAAIISSSSVIQFKEPSNQLEHLNLFPIANSTQSTSLHLKYLARIKKDNDLYSYIRRYYHLIFIPTCFWSRLFTRLIGDKELQKTFLNYFLVDLQSNHANEKIKTILLAECSWIVCQTGLELRYYDCCLLRINQINLPPAAIDDDISYSYINIIFQFHTDEEQNKQILPFNEQGSLIEILVCTSDLQMIIDSNDDDSENSNSFIVELFVQRNTIARILTILMAHFDVLLEDWYPEMGTRFVQNSKGDYLVNRFIPCHQCLHENDQSEKFICHTFWLEALMMLIEKQTEIKCEKHGVISLELIAPDLIFHDLSSSNFIIPFETIKLKKFIGQGTFGTVFAATSYKSTVELACKAFVPMDSSITTGLIEQAHGGNRDEDYEKKISLELSSPTLILDLMVACWSEHPNDRPSADDIHRLSSSLEFRHLMDVIEIGNREDFSDSYALATVSYRENNENFENGDNIDDDDAEIPTADCWFIRQSKQEQQSSIVIVAYDQFNAVSQQMINLGNCEIRAIYYHMRDHVILLADRQNMIYIYCTQTFQKLNQFLLVHHQQNGHPIHMTGLPETSTLFLLLSDSSIYSIDLSLALNRSRNIMSSTADLCYRYVANVSLPTFKILALPTASGRNVELWCGCSLGNLRIIDVRTAQLSVQLSHHLLSGSTAVHLLCVAKTSIYQFTIWAAMKTGSFVCIWSHLSRRMTNQLDCSQIIKRSNDESNGISIDSILPTRNLVFIGLNTGHIIIVKSSSTLVLYTVHAYDQQVLHLFALSPSAFSPSTINESSDGRFVTQFKYLQDKFEQHRLSRGTNPRTPILARADNNDSDLDNISYMLAIGFGAKAYQSIPQIQRYSSEAIFLQTWSLDDFIL</sequence>
<organism evidence="2 3">
    <name type="scientific">Rotaria magnacalcarata</name>
    <dbReference type="NCBI Taxonomy" id="392030"/>
    <lineage>
        <taxon>Eukaryota</taxon>
        <taxon>Metazoa</taxon>
        <taxon>Spiralia</taxon>
        <taxon>Gnathifera</taxon>
        <taxon>Rotifera</taxon>
        <taxon>Eurotatoria</taxon>
        <taxon>Bdelloidea</taxon>
        <taxon>Philodinida</taxon>
        <taxon>Philodinidae</taxon>
        <taxon>Rotaria</taxon>
    </lineage>
</organism>
<dbReference type="SUPFAM" id="SSF50978">
    <property type="entry name" value="WD40 repeat-like"/>
    <property type="match status" value="1"/>
</dbReference>
<dbReference type="InterPro" id="IPR036322">
    <property type="entry name" value="WD40_repeat_dom_sf"/>
</dbReference>
<dbReference type="Pfam" id="PF23748">
    <property type="entry name" value="Beta-prop_LRRK2"/>
    <property type="match status" value="1"/>
</dbReference>
<protein>
    <recommendedName>
        <fullName evidence="1">LRRK2 beta-propeller domain-containing protein</fullName>
    </recommendedName>
</protein>